<dbReference type="Pfam" id="PF05593">
    <property type="entry name" value="RHS_repeat"/>
    <property type="match status" value="1"/>
</dbReference>
<evidence type="ECO:0000313" key="1">
    <source>
        <dbReference type="EMBL" id="QIJ03604.1"/>
    </source>
</evidence>
<name>A0A6G7LPG2_9GAMM</name>
<dbReference type="InterPro" id="IPR031325">
    <property type="entry name" value="RHS_repeat"/>
</dbReference>
<dbReference type="Proteomes" id="UP000502117">
    <property type="component" value="Chromosome"/>
</dbReference>
<dbReference type="EMBL" id="CP045857">
    <property type="protein sequence ID" value="QIJ03604.1"/>
    <property type="molecule type" value="Genomic_DNA"/>
</dbReference>
<proteinExistence type="predicted"/>
<protein>
    <recommendedName>
        <fullName evidence="3">RHS repeat protein</fullName>
    </recommendedName>
</protein>
<gene>
    <name evidence="1" type="ORF">GII14_04990</name>
</gene>
<dbReference type="Gene3D" id="2.180.10.10">
    <property type="entry name" value="RHS repeat-associated core"/>
    <property type="match status" value="1"/>
</dbReference>
<sequence length="106" mass="12279">MRQGDNVFRYDANGRMVEKTLKRDGFRAQTRFYHWDEEDRLIRVSLPNGDIWHYEYDVFSAAVVNTGSNQQRSQHQRNHSLNKSAKAISVTSGWLSQPQSLPLNPG</sequence>
<organism evidence="1 2">
    <name type="scientific">Shewanella chilikensis</name>
    <dbReference type="NCBI Taxonomy" id="558541"/>
    <lineage>
        <taxon>Bacteria</taxon>
        <taxon>Pseudomonadati</taxon>
        <taxon>Pseudomonadota</taxon>
        <taxon>Gammaproteobacteria</taxon>
        <taxon>Alteromonadales</taxon>
        <taxon>Shewanellaceae</taxon>
        <taxon>Shewanella</taxon>
    </lineage>
</organism>
<accession>A0A6G7LPG2</accession>
<dbReference type="RefSeq" id="WP_165564566.1">
    <property type="nucleotide sequence ID" value="NZ_CP045857.1"/>
</dbReference>
<dbReference type="AlphaFoldDB" id="A0A6G7LPG2"/>
<evidence type="ECO:0008006" key="3">
    <source>
        <dbReference type="Google" id="ProtNLM"/>
    </source>
</evidence>
<reference evidence="1 2" key="1">
    <citation type="submission" date="2019-11" db="EMBL/GenBank/DDBJ databases">
        <title>Complete Genome Sequence of Shewanella chilikensis Strain DC57, Isolated from Corroded Seal Rings at a floating production facility in Australia.</title>
        <authorList>
            <person name="Salgar-Chaparro S.J."/>
            <person name="Castillo-Villamizar G.A."/>
            <person name="Poehlein A."/>
            <person name="Daniel R."/>
            <person name="Machuca L."/>
        </authorList>
    </citation>
    <scope>NUCLEOTIDE SEQUENCE [LARGE SCALE GENOMIC DNA]</scope>
    <source>
        <strain evidence="1 2">DC57</strain>
    </source>
</reference>
<dbReference type="KEGG" id="schk:GII14_04990"/>
<evidence type="ECO:0000313" key="2">
    <source>
        <dbReference type="Proteomes" id="UP000502117"/>
    </source>
</evidence>